<accession>A0A4P0YAW3</accession>
<reference evidence="1" key="1">
    <citation type="submission" date="2019-04" db="EMBL/GenBank/DDBJ databases">
        <authorList>
            <consortium name="Pathogen Informatics"/>
        </authorList>
    </citation>
    <scope>NUCLEOTIDE SEQUENCE</scope>
    <source>
        <strain evidence="1">NCTC9183</strain>
    </source>
</reference>
<organism evidence="1">
    <name type="scientific">Klebsiella pneumoniae</name>
    <dbReference type="NCBI Taxonomy" id="573"/>
    <lineage>
        <taxon>Bacteria</taxon>
        <taxon>Pseudomonadati</taxon>
        <taxon>Pseudomonadota</taxon>
        <taxon>Gammaproteobacteria</taxon>
        <taxon>Enterobacterales</taxon>
        <taxon>Enterobacteriaceae</taxon>
        <taxon>Klebsiella/Raoultella group</taxon>
        <taxon>Klebsiella</taxon>
        <taxon>Klebsiella pneumoniae complex</taxon>
    </lineage>
</organism>
<protein>
    <submittedName>
        <fullName evidence="1">Uncharacterized protein</fullName>
    </submittedName>
</protein>
<gene>
    <name evidence="1" type="ORF">NCTC9183_04964</name>
</gene>
<proteinExistence type="predicted"/>
<sequence>MTSLEAVRVLNEAVAKAGVAKDGNLLKAYLKLLKLEYVDYSNQRSKALWGLHSSGWSNVIDKLERCSLCVTERDESGEHPHHIIDVTTGPVHGIRCVCTAPILLDDEME</sequence>
<dbReference type="AlphaFoldDB" id="A0A4P0YAW3"/>
<evidence type="ECO:0000313" key="1">
    <source>
        <dbReference type="EMBL" id="VTM57485.1"/>
    </source>
</evidence>
<dbReference type="Proteomes" id="UP000507695">
    <property type="component" value="Unassembled WGS sequence"/>
</dbReference>
<name>A0A4P0YAW3_KLEPN</name>
<dbReference type="EMBL" id="CABDVL010000003">
    <property type="protein sequence ID" value="VTM57485.1"/>
    <property type="molecule type" value="Genomic_DNA"/>
</dbReference>